<dbReference type="InterPro" id="IPR003439">
    <property type="entry name" value="ABC_transporter-like_ATP-bd"/>
</dbReference>
<dbReference type="OMA" id="HANTRDI"/>
<feature type="domain" description="ABC transporter" evidence="6">
    <location>
        <begin position="465"/>
        <end position="702"/>
    </location>
</feature>
<keyword evidence="2" id="KW-0547">Nucleotide-binding</keyword>
<protein>
    <recommendedName>
        <fullName evidence="6">ABC transporter domain-containing protein</fullName>
    </recommendedName>
</protein>
<dbReference type="PROSITE" id="PS00211">
    <property type="entry name" value="ABC_TRANSPORTER_1"/>
    <property type="match status" value="2"/>
</dbReference>
<dbReference type="EMBL" id="AGNL01001340">
    <property type="protein sequence ID" value="EJK77073.1"/>
    <property type="molecule type" value="Genomic_DNA"/>
</dbReference>
<dbReference type="InterPro" id="IPR003593">
    <property type="entry name" value="AAA+_ATPase"/>
</dbReference>
<evidence type="ECO:0000256" key="3">
    <source>
        <dbReference type="ARBA" id="ARBA00022840"/>
    </source>
</evidence>
<evidence type="ECO:0000313" key="7">
    <source>
        <dbReference type="EMBL" id="EJK77073.1"/>
    </source>
</evidence>
<dbReference type="GO" id="GO:0016887">
    <property type="term" value="F:ATP hydrolysis activity"/>
    <property type="evidence" value="ECO:0007669"/>
    <property type="project" value="InterPro"/>
</dbReference>
<dbReference type="PANTHER" id="PTHR19211:SF15">
    <property type="entry name" value="ATP-BINDING CASSETTE SUB-FAMILY F MEMBER 2"/>
    <property type="match status" value="1"/>
</dbReference>
<proteinExistence type="predicted"/>
<evidence type="ECO:0000256" key="1">
    <source>
        <dbReference type="ARBA" id="ARBA00022737"/>
    </source>
</evidence>
<feature type="compositionally biased region" description="Basic and acidic residues" evidence="5">
    <location>
        <begin position="42"/>
        <end position="59"/>
    </location>
</feature>
<dbReference type="FunFam" id="3.40.50.300:FF:000011">
    <property type="entry name" value="Putative ABC transporter ATP-binding component"/>
    <property type="match status" value="1"/>
</dbReference>
<evidence type="ECO:0000256" key="4">
    <source>
        <dbReference type="SAM" id="Coils"/>
    </source>
</evidence>
<feature type="region of interest" description="Disordered" evidence="5">
    <location>
        <begin position="1"/>
        <end position="116"/>
    </location>
</feature>
<comment type="caution">
    <text evidence="7">The sequence shown here is derived from an EMBL/GenBank/DDBJ whole genome shotgun (WGS) entry which is preliminary data.</text>
</comment>
<feature type="domain" description="ABC transporter" evidence="6">
    <location>
        <begin position="143"/>
        <end position="392"/>
    </location>
</feature>
<keyword evidence="8" id="KW-1185">Reference proteome</keyword>
<accession>K0TEE3</accession>
<dbReference type="InterPro" id="IPR032781">
    <property type="entry name" value="ABC_tran_Xtn"/>
</dbReference>
<reference evidence="7 8" key="1">
    <citation type="journal article" date="2012" name="Genome Biol.">
        <title>Genome and low-iron response of an oceanic diatom adapted to chronic iron limitation.</title>
        <authorList>
            <person name="Lommer M."/>
            <person name="Specht M."/>
            <person name="Roy A.S."/>
            <person name="Kraemer L."/>
            <person name="Andreson R."/>
            <person name="Gutowska M.A."/>
            <person name="Wolf J."/>
            <person name="Bergner S.V."/>
            <person name="Schilhabel M.B."/>
            <person name="Klostermeier U.C."/>
            <person name="Beiko R.G."/>
            <person name="Rosenstiel P."/>
            <person name="Hippler M."/>
            <person name="Laroche J."/>
        </authorList>
    </citation>
    <scope>NUCLEOTIDE SEQUENCE [LARGE SCALE GENOMIC DNA]</scope>
    <source>
        <strain evidence="7 8">CCMP1005</strain>
    </source>
</reference>
<evidence type="ECO:0000256" key="2">
    <source>
        <dbReference type="ARBA" id="ARBA00022741"/>
    </source>
</evidence>
<keyword evidence="3" id="KW-0067">ATP-binding</keyword>
<feature type="compositionally biased region" description="Basic residues" evidence="5">
    <location>
        <begin position="60"/>
        <end position="80"/>
    </location>
</feature>
<name>K0TEE3_THAOC</name>
<dbReference type="InterPro" id="IPR027417">
    <property type="entry name" value="P-loop_NTPase"/>
</dbReference>
<dbReference type="PROSITE" id="PS50893">
    <property type="entry name" value="ABC_TRANSPORTER_2"/>
    <property type="match status" value="2"/>
</dbReference>
<dbReference type="OrthoDB" id="2110130at2759"/>
<dbReference type="Pfam" id="PF00005">
    <property type="entry name" value="ABC_tran"/>
    <property type="match status" value="2"/>
</dbReference>
<dbReference type="SUPFAM" id="SSF52540">
    <property type="entry name" value="P-loop containing nucleoside triphosphate hydrolases"/>
    <property type="match status" value="2"/>
</dbReference>
<evidence type="ECO:0000313" key="8">
    <source>
        <dbReference type="Proteomes" id="UP000266841"/>
    </source>
</evidence>
<keyword evidence="4" id="KW-0175">Coiled coil</keyword>
<feature type="compositionally biased region" description="Basic and acidic residues" evidence="5">
    <location>
        <begin position="81"/>
        <end position="91"/>
    </location>
</feature>
<evidence type="ECO:0000259" key="6">
    <source>
        <dbReference type="PROSITE" id="PS50893"/>
    </source>
</evidence>
<dbReference type="PANTHER" id="PTHR19211">
    <property type="entry name" value="ATP-BINDING TRANSPORT PROTEIN-RELATED"/>
    <property type="match status" value="1"/>
</dbReference>
<evidence type="ECO:0000256" key="5">
    <source>
        <dbReference type="SAM" id="MobiDB-lite"/>
    </source>
</evidence>
<dbReference type="Gene3D" id="3.40.50.300">
    <property type="entry name" value="P-loop containing nucleotide triphosphate hydrolases"/>
    <property type="match status" value="2"/>
</dbReference>
<feature type="compositionally biased region" description="Basic residues" evidence="5">
    <location>
        <begin position="1"/>
        <end position="10"/>
    </location>
</feature>
<dbReference type="eggNOG" id="KOG0927">
    <property type="taxonomic scope" value="Eukaryota"/>
</dbReference>
<dbReference type="AlphaFoldDB" id="K0TEE3"/>
<dbReference type="FunFam" id="3.40.50.300:FF:001197">
    <property type="entry name" value="Putative ATP-binding cassette family ATPase"/>
    <property type="match status" value="1"/>
</dbReference>
<dbReference type="Proteomes" id="UP000266841">
    <property type="component" value="Unassembled WGS sequence"/>
</dbReference>
<dbReference type="InterPro" id="IPR017871">
    <property type="entry name" value="ABC_transporter-like_CS"/>
</dbReference>
<sequence length="708" mass="79835">MASKWQQKKNRQAEAALERELQAGGNSADKVKDQCSDAALGKGEEQHYEKKLTKEEKKALAKAKRDAKKKEKGGKKSGKSKKVEEEKKDDDAAGALGKLSISGVDPNSEEGKREAALEELSRQEIVVTYEQKKGQLHANTRDINVSGVSVAFHGKLLVEETDVVINYGNRYGFIGPNGSGKSTVMKAIAARSIPIPSALDIYFLDSEYPARDDITALEAVMQSNDEVALLEGKALKLNDAMAEADEDEQAEIQEALEDIYDRLDQLDAATAESRATTILYGLGFTKAMMQYKTCEFSGGWRMRVSLARALFIEPEFLLLDEPTNHLDMDAVLWLEDFLSGWKKILFFVCHSQDFMNSVCTHIVRLDMTYKKLRYYSGNYDTYVQTRRDQDMVQIRQYEAEQRDIAEIKDFIARFGHGTVKMVRQAQAREKLLQKKLEAGLTPMPEVDPAWDWSFPDAGQLPVPVLSIENVSFNYPGGQELYSKVDFGVDLQTRVALVGPNGAGMFVECLIWVTTLVSHQVFRSGKTTLIKLMTGDLNPTKGQVKKNMHLKISRFTQHFEEKLDLTMTPLDYFKQKLMPEEPIEKIRPLLGRYGCTGDQQQQVMGQLSAGQKARIVFAIIAHERPHLLLLDEPTNPLDMESIDALARCLNKFKGGVLMISHDMRLISQCAQEIYICDHKKVTKYRGDIMDFKLHSRKENNKKLAQHLNG</sequence>
<dbReference type="SMART" id="SM00382">
    <property type="entry name" value="AAA"/>
    <property type="match status" value="2"/>
</dbReference>
<dbReference type="Pfam" id="PF12848">
    <property type="entry name" value="ABC_tran_Xtn"/>
    <property type="match status" value="1"/>
</dbReference>
<keyword evidence="1" id="KW-0677">Repeat</keyword>
<dbReference type="CDD" id="cd03221">
    <property type="entry name" value="ABCF_EF-3"/>
    <property type="match status" value="2"/>
</dbReference>
<organism evidence="7 8">
    <name type="scientific">Thalassiosira oceanica</name>
    <name type="common">Marine diatom</name>
    <dbReference type="NCBI Taxonomy" id="159749"/>
    <lineage>
        <taxon>Eukaryota</taxon>
        <taxon>Sar</taxon>
        <taxon>Stramenopiles</taxon>
        <taxon>Ochrophyta</taxon>
        <taxon>Bacillariophyta</taxon>
        <taxon>Coscinodiscophyceae</taxon>
        <taxon>Thalassiosirophycidae</taxon>
        <taxon>Thalassiosirales</taxon>
        <taxon>Thalassiosiraceae</taxon>
        <taxon>Thalassiosira</taxon>
    </lineage>
</organism>
<dbReference type="InterPro" id="IPR050611">
    <property type="entry name" value="ABCF"/>
</dbReference>
<dbReference type="GO" id="GO:0005524">
    <property type="term" value="F:ATP binding"/>
    <property type="evidence" value="ECO:0007669"/>
    <property type="project" value="UniProtKB-KW"/>
</dbReference>
<feature type="coiled-coil region" evidence="4">
    <location>
        <begin position="227"/>
        <end position="269"/>
    </location>
</feature>
<gene>
    <name evidence="7" type="ORF">THAOC_01109</name>
</gene>